<proteinExistence type="predicted"/>
<keyword evidence="2" id="KW-1185">Reference proteome</keyword>
<dbReference type="Proteomes" id="UP000789342">
    <property type="component" value="Unassembled WGS sequence"/>
</dbReference>
<dbReference type="OrthoDB" id="2391941at2759"/>
<organism evidence="1 2">
    <name type="scientific">Acaulospora morrowiae</name>
    <dbReference type="NCBI Taxonomy" id="94023"/>
    <lineage>
        <taxon>Eukaryota</taxon>
        <taxon>Fungi</taxon>
        <taxon>Fungi incertae sedis</taxon>
        <taxon>Mucoromycota</taxon>
        <taxon>Glomeromycotina</taxon>
        <taxon>Glomeromycetes</taxon>
        <taxon>Diversisporales</taxon>
        <taxon>Acaulosporaceae</taxon>
        <taxon>Acaulospora</taxon>
    </lineage>
</organism>
<dbReference type="Gene3D" id="1.20.190.10">
    <property type="entry name" value="Pesticidal crystal protein, N-terminal domain"/>
    <property type="match status" value="1"/>
</dbReference>
<dbReference type="InterPro" id="IPR036716">
    <property type="entry name" value="Pest_crys_N_sf"/>
</dbReference>
<dbReference type="GO" id="GO:0090729">
    <property type="term" value="F:toxin activity"/>
    <property type="evidence" value="ECO:0007669"/>
    <property type="project" value="InterPro"/>
</dbReference>
<dbReference type="EMBL" id="CAJVPV010029132">
    <property type="protein sequence ID" value="CAG8737940.1"/>
    <property type="molecule type" value="Genomic_DNA"/>
</dbReference>
<gene>
    <name evidence="1" type="ORF">AMORRO_LOCUS14510</name>
</gene>
<dbReference type="AlphaFoldDB" id="A0A9N9IK14"/>
<sequence>MTSLNPVEISSSVEKPIKIIASWEERISTFVNAISKPTTKAGELLTTLLDTFFPNGVTPNYDQSSSDSLKPDIFTQLITLCDTKALTDHGVINKALATSHLHEIHQNLQSYCDEKGVRSVFMKKLVELCDDFYKSMTDNARRDVVQLLPVMITFAFLHLAVLRERSTCKTVCHLNLRRDVRFFRHEK</sequence>
<accession>A0A9N9IK14</accession>
<evidence type="ECO:0000313" key="2">
    <source>
        <dbReference type="Proteomes" id="UP000789342"/>
    </source>
</evidence>
<protein>
    <submittedName>
        <fullName evidence="1">9779_t:CDS:1</fullName>
    </submittedName>
</protein>
<evidence type="ECO:0000313" key="1">
    <source>
        <dbReference type="EMBL" id="CAG8737940.1"/>
    </source>
</evidence>
<comment type="caution">
    <text evidence="1">The sequence shown here is derived from an EMBL/GenBank/DDBJ whole genome shotgun (WGS) entry which is preliminary data.</text>
</comment>
<feature type="non-terminal residue" evidence="1">
    <location>
        <position position="187"/>
    </location>
</feature>
<dbReference type="SUPFAM" id="SSF56849">
    <property type="entry name" value="delta-Endotoxin (insectocide), N-terminal domain"/>
    <property type="match status" value="1"/>
</dbReference>
<name>A0A9N9IK14_9GLOM</name>
<reference evidence="1" key="1">
    <citation type="submission" date="2021-06" db="EMBL/GenBank/DDBJ databases">
        <authorList>
            <person name="Kallberg Y."/>
            <person name="Tangrot J."/>
            <person name="Rosling A."/>
        </authorList>
    </citation>
    <scope>NUCLEOTIDE SEQUENCE</scope>
    <source>
        <strain evidence="1">CL551</strain>
    </source>
</reference>